<dbReference type="AlphaFoldDB" id="C2XRL8"/>
<sequence>MEAVMQLQYTLLYCLKQLNGERTVSSIYYLLKGKRSSQTLQDGNMFQISFLFGIYKSLNRADYDQEVAKLLQTDLVQGIHDNTYVLTTAGNVQLNKWEGDFAFPTYLNGLHYGEIGETFWKRLSLIVQTISNLQQANTKFIPIQQDTEIMMWVKRFLTGIPYMRSELAKRLWKEMHTLLQKNNPVEATIVIYRLTGYKRIGCTLQQLAEITKQDIFRVYFLFWGTIHFLIQEVRNKENEFPLLAEIISYPNEKADLFSLSTKKTYNLWRQGRSLEEIATIRNLKVATIEDHFVEIALREKEFSIEMFMEKEKMEKVTKVIEALQTRKLRVLKQAVGEEISYFEVRLVLARMEGINEA</sequence>
<reference evidence="2" key="1">
    <citation type="journal article" date="2012" name="Genome Res.">
        <title>Genomic characterization of the Bacillus cereus sensu lato species: Backdrop to the evolution of Bacillus anthracis.</title>
        <authorList>
            <person name="Zwick M.E."/>
            <person name="Joseph S.J."/>
            <person name="Didelot X."/>
            <person name="Chen P.E."/>
            <person name="Bishop-Lilly K.A."/>
            <person name="Stewart A.C."/>
            <person name="Willner K."/>
            <person name="Nolan N."/>
            <person name="Lentz S."/>
            <person name="Thomason M.K."/>
            <person name="Sozhamannan S."/>
            <person name="Mateczun A.J."/>
            <person name="Du L."/>
            <person name="Read T.D."/>
        </authorList>
    </citation>
    <scope>NUCLEOTIDE SEQUENCE [LARGE SCALE GENOMIC DNA]</scope>
    <source>
        <strain evidence="2">AH603</strain>
    </source>
</reference>
<proteinExistence type="predicted"/>
<evidence type="ECO:0000259" key="1">
    <source>
        <dbReference type="Pfam" id="PF14493"/>
    </source>
</evidence>
<dbReference type="InterPro" id="IPR008308">
    <property type="entry name" value="YpbB-like"/>
</dbReference>
<evidence type="ECO:0000313" key="2">
    <source>
        <dbReference type="EMBL" id="EEL71665.1"/>
    </source>
</evidence>
<protein>
    <submittedName>
        <fullName evidence="2">ATP-dependent DNA helicase recQ</fullName>
    </submittedName>
</protein>
<keyword evidence="2" id="KW-0378">Hydrolase</keyword>
<comment type="caution">
    <text evidence="2">The sequence shown here is derived from an EMBL/GenBank/DDBJ whole genome shotgun (WGS) entry which is preliminary data.</text>
</comment>
<dbReference type="EMBL" id="ACMP01000050">
    <property type="protein sequence ID" value="EEL71665.1"/>
    <property type="molecule type" value="Genomic_DNA"/>
</dbReference>
<dbReference type="InterPro" id="IPR029491">
    <property type="entry name" value="Helicase_HTH"/>
</dbReference>
<gene>
    <name evidence="2" type="ORF">bcere0026_13320</name>
</gene>
<keyword evidence="2" id="KW-0347">Helicase</keyword>
<name>C2XRL8_BACMY</name>
<dbReference type="GO" id="GO:0004386">
    <property type="term" value="F:helicase activity"/>
    <property type="evidence" value="ECO:0007669"/>
    <property type="project" value="UniProtKB-KW"/>
</dbReference>
<organism evidence="2">
    <name type="scientific">Bacillus mycoides</name>
    <dbReference type="NCBI Taxonomy" id="1405"/>
    <lineage>
        <taxon>Bacteria</taxon>
        <taxon>Bacillati</taxon>
        <taxon>Bacillota</taxon>
        <taxon>Bacilli</taxon>
        <taxon>Bacillales</taxon>
        <taxon>Bacillaceae</taxon>
        <taxon>Bacillus</taxon>
        <taxon>Bacillus cereus group</taxon>
    </lineage>
</organism>
<dbReference type="PIRSF" id="PIRSF021350">
    <property type="entry name" value="UCP021350"/>
    <property type="match status" value="1"/>
</dbReference>
<accession>A0A2B5QVG1</accession>
<feature type="domain" description="Helicase Helix-turn-helix" evidence="1">
    <location>
        <begin position="260"/>
        <end position="348"/>
    </location>
</feature>
<keyword evidence="2" id="KW-0547">Nucleotide-binding</keyword>
<accession>C2XRL8</accession>
<keyword evidence="2" id="KW-0067">ATP-binding</keyword>
<dbReference type="Pfam" id="PF14493">
    <property type="entry name" value="HTH_40"/>
    <property type="match status" value="1"/>
</dbReference>
<dbReference type="Proteomes" id="UP000001753">
    <property type="component" value="Chromosome"/>
</dbReference>
<dbReference type="Gene3D" id="1.10.10.1390">
    <property type="entry name" value="ATP-dependent DNA helicase RecQ"/>
    <property type="match status" value="1"/>
</dbReference>
<dbReference type="HOGENOM" id="CLU_066169_0_0_9"/>